<protein>
    <recommendedName>
        <fullName evidence="6">Acetate kinase</fullName>
        <ecNumber evidence="6">2.7.2.1</ecNumber>
    </recommendedName>
    <alternativeName>
        <fullName evidence="6">Acetokinase</fullName>
    </alternativeName>
</protein>
<dbReference type="GO" id="GO:0008776">
    <property type="term" value="F:acetate kinase activity"/>
    <property type="evidence" value="ECO:0007669"/>
    <property type="project" value="UniProtKB-EC"/>
</dbReference>
<dbReference type="EMBL" id="JAFBBZ010000001">
    <property type="protein sequence ID" value="MBM7509623.1"/>
    <property type="molecule type" value="Genomic_DNA"/>
</dbReference>
<keyword evidence="6" id="KW-0460">Magnesium</keyword>
<comment type="caution">
    <text evidence="8">The sequence shown here is derived from an EMBL/GenBank/DDBJ whole genome shotgun (WGS) entry which is preliminary data.</text>
</comment>
<keyword evidence="9" id="KW-1185">Reference proteome</keyword>
<feature type="binding site" evidence="6">
    <location>
        <position position="49"/>
    </location>
    <ligand>
        <name>substrate</name>
    </ligand>
</feature>
<accession>A0ABS2MEK4</accession>
<keyword evidence="6" id="KW-0963">Cytoplasm</keyword>
<dbReference type="InterPro" id="IPR004372">
    <property type="entry name" value="Ac/propionate_kinase"/>
</dbReference>
<dbReference type="Pfam" id="PF00871">
    <property type="entry name" value="Acetate_kinase"/>
    <property type="match status" value="1"/>
</dbReference>
<dbReference type="PANTHER" id="PTHR21060">
    <property type="entry name" value="ACETATE KINASE"/>
    <property type="match status" value="1"/>
</dbReference>
<organism evidence="8 9">
    <name type="scientific">Nocardioides salarius</name>
    <dbReference type="NCBI Taxonomy" id="374513"/>
    <lineage>
        <taxon>Bacteria</taxon>
        <taxon>Bacillati</taxon>
        <taxon>Actinomycetota</taxon>
        <taxon>Actinomycetes</taxon>
        <taxon>Propionibacteriales</taxon>
        <taxon>Nocardioidaceae</taxon>
        <taxon>Nocardioides</taxon>
    </lineage>
</organism>
<feature type="binding site" evidence="6">
    <location>
        <position position="330"/>
    </location>
    <ligand>
        <name>Mg(2+)</name>
        <dbReference type="ChEBI" id="CHEBI:18420"/>
    </ligand>
</feature>
<dbReference type="Proteomes" id="UP000732378">
    <property type="component" value="Unassembled WGS sequence"/>
</dbReference>
<dbReference type="RefSeq" id="WP_193670818.1">
    <property type="nucleotide sequence ID" value="NZ_JACDTV010000019.1"/>
</dbReference>
<comment type="caution">
    <text evidence="6">Lacks conserved residue(s) required for the propagation of feature annotation.</text>
</comment>
<evidence type="ECO:0000256" key="6">
    <source>
        <dbReference type="HAMAP-Rule" id="MF_00020"/>
    </source>
</evidence>
<dbReference type="PRINTS" id="PR00471">
    <property type="entry name" value="ACETATEKNASE"/>
</dbReference>
<evidence type="ECO:0000256" key="1">
    <source>
        <dbReference type="ARBA" id="ARBA00008748"/>
    </source>
</evidence>
<reference evidence="8 9" key="1">
    <citation type="submission" date="2021-01" db="EMBL/GenBank/DDBJ databases">
        <title>Sequencing the genomes of 1000 actinobacteria strains.</title>
        <authorList>
            <person name="Klenk H.-P."/>
        </authorList>
    </citation>
    <scope>NUCLEOTIDE SEQUENCE [LARGE SCALE GENOMIC DNA]</scope>
    <source>
        <strain evidence="8 9">DSM 18239</strain>
    </source>
</reference>
<dbReference type="PROSITE" id="PS01075">
    <property type="entry name" value="ACETATE_KINASE_1"/>
    <property type="match status" value="1"/>
</dbReference>
<evidence type="ECO:0000256" key="4">
    <source>
        <dbReference type="ARBA" id="ARBA00022777"/>
    </source>
</evidence>
<keyword evidence="5 6" id="KW-0067">ATP-binding</keyword>
<dbReference type="EC" id="2.7.2.1" evidence="6"/>
<evidence type="ECO:0000313" key="8">
    <source>
        <dbReference type="EMBL" id="MBM7509623.1"/>
    </source>
</evidence>
<dbReference type="SUPFAM" id="SSF53067">
    <property type="entry name" value="Actin-like ATPase domain"/>
    <property type="match status" value="2"/>
</dbReference>
<feature type="binding site" evidence="6">
    <location>
        <begin position="231"/>
        <end position="233"/>
    </location>
    <ligand>
        <name>ATP</name>
        <dbReference type="ChEBI" id="CHEBI:30616"/>
    </ligand>
</feature>
<name>A0ABS2MEK4_9ACTN</name>
<comment type="cofactor">
    <cofactor evidence="6">
        <name>Mg(2+)</name>
        <dbReference type="ChEBI" id="CHEBI:18420"/>
    </cofactor>
    <cofactor evidence="6">
        <name>Mn(2+)</name>
        <dbReference type="ChEBI" id="CHEBI:29035"/>
    </cofactor>
    <text evidence="6">Mg(2+). Can also accept Mn(2+).</text>
</comment>
<comment type="catalytic activity">
    <reaction evidence="6">
        <text>acetate + ATP = acetyl phosphate + ADP</text>
        <dbReference type="Rhea" id="RHEA:11352"/>
        <dbReference type="ChEBI" id="CHEBI:22191"/>
        <dbReference type="ChEBI" id="CHEBI:30089"/>
        <dbReference type="ChEBI" id="CHEBI:30616"/>
        <dbReference type="ChEBI" id="CHEBI:456216"/>
        <dbReference type="EC" id="2.7.2.1"/>
    </reaction>
</comment>
<comment type="similarity">
    <text evidence="1 6 7">Belongs to the acetokinase family.</text>
</comment>
<comment type="function">
    <text evidence="6">Catalyzes the formation of acetyl phosphate from acetate and ATP. Can also catalyze the reverse reaction.</text>
</comment>
<evidence type="ECO:0000256" key="3">
    <source>
        <dbReference type="ARBA" id="ARBA00022741"/>
    </source>
</evidence>
<proteinExistence type="inferred from homology"/>
<comment type="pathway">
    <text evidence="6">Metabolic intermediate biosynthesis; acetyl-CoA biosynthesis; acetyl-CoA from acetate: step 1/2.</text>
</comment>
<evidence type="ECO:0000256" key="5">
    <source>
        <dbReference type="ARBA" id="ARBA00022840"/>
    </source>
</evidence>
<evidence type="ECO:0000256" key="7">
    <source>
        <dbReference type="RuleBase" id="RU003835"/>
    </source>
</evidence>
<gene>
    <name evidence="6" type="primary">ackA</name>
    <name evidence="8" type="ORF">JOE61_003437</name>
</gene>
<keyword evidence="6" id="KW-0479">Metal-binding</keyword>
<feature type="binding site" evidence="6">
    <location>
        <begin position="279"/>
        <end position="283"/>
    </location>
    <ligand>
        <name>ATP</name>
        <dbReference type="ChEBI" id="CHEBI:30616"/>
    </ligand>
</feature>
<dbReference type="HAMAP" id="MF_00020">
    <property type="entry name" value="Acetate_kinase"/>
    <property type="match status" value="1"/>
</dbReference>
<feature type="site" description="Transition state stabilizer" evidence="6">
    <location>
        <position position="193"/>
    </location>
</feature>
<keyword evidence="2 6" id="KW-0808">Transferase</keyword>
<dbReference type="InterPro" id="IPR043129">
    <property type="entry name" value="ATPase_NBD"/>
</dbReference>
<dbReference type="InterPro" id="IPR023865">
    <property type="entry name" value="Aliphatic_acid_kinase_CS"/>
</dbReference>
<dbReference type="PANTHER" id="PTHR21060:SF15">
    <property type="entry name" value="ACETATE KINASE-RELATED"/>
    <property type="match status" value="1"/>
</dbReference>
<sequence length="346" mass="37179">MRLLTVNAGSTSTKVSVLDETGDEQSYHSLDAAIVDINAWSGVDAVAHRVVHGGERTEPVVIDDAVRVELTELADLAPLHQMPSLEAIDVCRGRLPSVPHFACFDTSFHATIPVAARTYAVPQRLRERIRVYGFHGLSHAWAGARVSELAPEAERVLVAHLGGGGSLCGLLSGRSVTTTMGFTPLDGLVMATRSGSLDPGALLWLARHTDEDLDHVLERESGLLGLCGTADMREVLRRAQTDDTAAELALEVYVGRLVRLLGGCVADLEGIDALVFTGGIGENSAPLRALICDRLRWLGVKIVAHRDSVDGSELTAVGATVRTFLVHAREDRQMFTEVARSLRTLA</sequence>
<keyword evidence="3 6" id="KW-0547">Nucleotide-binding</keyword>
<keyword evidence="4 6" id="KW-0418">Kinase</keyword>
<dbReference type="InterPro" id="IPR000890">
    <property type="entry name" value="Aliphatic_acid_kin_short-chain"/>
</dbReference>
<feature type="site" description="Transition state stabilizer" evidence="6">
    <location>
        <position position="135"/>
    </location>
</feature>
<evidence type="ECO:0000256" key="2">
    <source>
        <dbReference type="ARBA" id="ARBA00022679"/>
    </source>
</evidence>
<evidence type="ECO:0000313" key="9">
    <source>
        <dbReference type="Proteomes" id="UP000732378"/>
    </source>
</evidence>
<feature type="active site" description="Proton donor/acceptor" evidence="6">
    <location>
        <position position="105"/>
    </location>
</feature>
<dbReference type="Gene3D" id="3.30.420.40">
    <property type="match status" value="2"/>
</dbReference>
<comment type="subunit">
    <text evidence="6">Homodimer.</text>
</comment>
<feature type="binding site" evidence="6">
    <location>
        <begin position="160"/>
        <end position="164"/>
    </location>
    <ligand>
        <name>ATP</name>
        <dbReference type="ChEBI" id="CHEBI:30616"/>
    </ligand>
</feature>
<comment type="subcellular location">
    <subcellularLocation>
        <location evidence="6">Cytoplasm</location>
    </subcellularLocation>
</comment>